<evidence type="ECO:0000256" key="1">
    <source>
        <dbReference type="ARBA" id="ARBA00022553"/>
    </source>
</evidence>
<gene>
    <name evidence="8" type="ORF">ACD_4C00118G0001</name>
</gene>
<dbReference type="Gene3D" id="6.10.250.690">
    <property type="match status" value="1"/>
</dbReference>
<evidence type="ECO:0000256" key="4">
    <source>
        <dbReference type="PROSITE-ProRule" id="PRU00169"/>
    </source>
</evidence>
<evidence type="ECO:0000256" key="5">
    <source>
        <dbReference type="PROSITE-ProRule" id="PRU01091"/>
    </source>
</evidence>
<dbReference type="AlphaFoldDB" id="K2GUA1"/>
<dbReference type="InterPro" id="IPR011006">
    <property type="entry name" value="CheY-like_superfamily"/>
</dbReference>
<dbReference type="GO" id="GO:0000976">
    <property type="term" value="F:transcription cis-regulatory region binding"/>
    <property type="evidence" value="ECO:0007669"/>
    <property type="project" value="TreeGrafter"/>
</dbReference>
<evidence type="ECO:0000259" key="6">
    <source>
        <dbReference type="PROSITE" id="PS50110"/>
    </source>
</evidence>
<keyword evidence="2" id="KW-0902">Two-component regulatory system</keyword>
<dbReference type="PROSITE" id="PS50110">
    <property type="entry name" value="RESPONSE_REGULATORY"/>
    <property type="match status" value="1"/>
</dbReference>
<evidence type="ECO:0000256" key="3">
    <source>
        <dbReference type="ARBA" id="ARBA00023125"/>
    </source>
</evidence>
<dbReference type="GO" id="GO:0032993">
    <property type="term" value="C:protein-DNA complex"/>
    <property type="evidence" value="ECO:0007669"/>
    <property type="project" value="TreeGrafter"/>
</dbReference>
<evidence type="ECO:0000313" key="8">
    <source>
        <dbReference type="EMBL" id="EKE26920.1"/>
    </source>
</evidence>
<name>K2GUA1_9BACT</name>
<evidence type="ECO:0000259" key="7">
    <source>
        <dbReference type="PROSITE" id="PS51755"/>
    </source>
</evidence>
<sequence>MSQSNFEIFTCENWWLAMSVFEKSKPDLIILDINLPWKNGIEICKEIREKSVTPIIILSARWDEEDKILALDLWADDYVSKPFSPRELLARINSVLKRFSVINKNKDDEFLEFKNIRLDLRNFSVFLKNEQIKTTKTEFLLLKYIIENKDNLIMREKLMKDIMGYDHYIYDRTLDTHIKNLRRKIWDEFEIETIRWIWYKVK</sequence>
<dbReference type="Pfam" id="PF00486">
    <property type="entry name" value="Trans_reg_C"/>
    <property type="match status" value="1"/>
</dbReference>
<dbReference type="InterPro" id="IPR036388">
    <property type="entry name" value="WH-like_DNA-bd_sf"/>
</dbReference>
<dbReference type="InterPro" id="IPR001789">
    <property type="entry name" value="Sig_transdc_resp-reg_receiver"/>
</dbReference>
<dbReference type="SUPFAM" id="SSF46894">
    <property type="entry name" value="C-terminal effector domain of the bipartite response regulators"/>
    <property type="match status" value="1"/>
</dbReference>
<dbReference type="CDD" id="cd00383">
    <property type="entry name" value="trans_reg_C"/>
    <property type="match status" value="1"/>
</dbReference>
<accession>K2GUA1</accession>
<dbReference type="Pfam" id="PF00072">
    <property type="entry name" value="Response_reg"/>
    <property type="match status" value="1"/>
</dbReference>
<protein>
    <submittedName>
        <fullName evidence="8">DNA-binding response regulator</fullName>
    </submittedName>
</protein>
<dbReference type="InterPro" id="IPR016032">
    <property type="entry name" value="Sig_transdc_resp-reg_C-effctor"/>
</dbReference>
<dbReference type="PROSITE" id="PS51755">
    <property type="entry name" value="OMPR_PHOB"/>
    <property type="match status" value="1"/>
</dbReference>
<evidence type="ECO:0000256" key="2">
    <source>
        <dbReference type="ARBA" id="ARBA00023012"/>
    </source>
</evidence>
<dbReference type="SMART" id="SM00448">
    <property type="entry name" value="REC"/>
    <property type="match status" value="1"/>
</dbReference>
<feature type="domain" description="Response regulatory" evidence="6">
    <location>
        <begin position="1"/>
        <end position="96"/>
    </location>
</feature>
<feature type="modified residue" description="4-aspartylphosphate" evidence="4">
    <location>
        <position position="32"/>
    </location>
</feature>
<dbReference type="Gene3D" id="3.40.50.2300">
    <property type="match status" value="1"/>
</dbReference>
<proteinExistence type="predicted"/>
<feature type="domain" description="OmpR/PhoB-type" evidence="7">
    <location>
        <begin position="108"/>
        <end position="202"/>
    </location>
</feature>
<comment type="caution">
    <text evidence="8">The sequence shown here is derived from an EMBL/GenBank/DDBJ whole genome shotgun (WGS) entry which is preliminary data.</text>
</comment>
<dbReference type="GO" id="GO:0006355">
    <property type="term" value="P:regulation of DNA-templated transcription"/>
    <property type="evidence" value="ECO:0007669"/>
    <property type="project" value="InterPro"/>
</dbReference>
<dbReference type="SMART" id="SM00862">
    <property type="entry name" value="Trans_reg_C"/>
    <property type="match status" value="1"/>
</dbReference>
<keyword evidence="3 5" id="KW-0238">DNA-binding</keyword>
<dbReference type="PANTHER" id="PTHR48111:SF40">
    <property type="entry name" value="PHOSPHATE REGULON TRANSCRIPTIONAL REGULATORY PROTEIN PHOB"/>
    <property type="match status" value="1"/>
</dbReference>
<organism evidence="8">
    <name type="scientific">uncultured bacterium</name>
    <name type="common">gcode 4</name>
    <dbReference type="NCBI Taxonomy" id="1234023"/>
    <lineage>
        <taxon>Bacteria</taxon>
        <taxon>environmental samples</taxon>
    </lineage>
</organism>
<dbReference type="GO" id="GO:0005829">
    <property type="term" value="C:cytosol"/>
    <property type="evidence" value="ECO:0007669"/>
    <property type="project" value="TreeGrafter"/>
</dbReference>
<dbReference type="EMBL" id="AMFJ01000634">
    <property type="protein sequence ID" value="EKE26920.1"/>
    <property type="molecule type" value="Genomic_DNA"/>
</dbReference>
<reference evidence="8" key="1">
    <citation type="journal article" date="2012" name="Science">
        <title>Fermentation, hydrogen, and sulfur metabolism in multiple uncultivated bacterial phyla.</title>
        <authorList>
            <person name="Wrighton K.C."/>
            <person name="Thomas B.C."/>
            <person name="Sharon I."/>
            <person name="Miller C.S."/>
            <person name="Castelle C.J."/>
            <person name="VerBerkmoes N.C."/>
            <person name="Wilkins M.J."/>
            <person name="Hettich R.L."/>
            <person name="Lipton M.S."/>
            <person name="Williams K.H."/>
            <person name="Long P.E."/>
            <person name="Banfield J.F."/>
        </authorList>
    </citation>
    <scope>NUCLEOTIDE SEQUENCE [LARGE SCALE GENOMIC DNA]</scope>
</reference>
<keyword evidence="1 4" id="KW-0597">Phosphoprotein</keyword>
<dbReference type="InterPro" id="IPR039420">
    <property type="entry name" value="WalR-like"/>
</dbReference>
<dbReference type="InterPro" id="IPR001867">
    <property type="entry name" value="OmpR/PhoB-type_DNA-bd"/>
</dbReference>
<feature type="DNA-binding region" description="OmpR/PhoB-type" evidence="5">
    <location>
        <begin position="108"/>
        <end position="202"/>
    </location>
</feature>
<dbReference type="Gene3D" id="1.10.10.10">
    <property type="entry name" value="Winged helix-like DNA-binding domain superfamily/Winged helix DNA-binding domain"/>
    <property type="match status" value="1"/>
</dbReference>
<dbReference type="SUPFAM" id="SSF52172">
    <property type="entry name" value="CheY-like"/>
    <property type="match status" value="1"/>
</dbReference>
<dbReference type="PANTHER" id="PTHR48111">
    <property type="entry name" value="REGULATOR OF RPOS"/>
    <property type="match status" value="1"/>
</dbReference>
<dbReference type="GO" id="GO:0000156">
    <property type="term" value="F:phosphorelay response regulator activity"/>
    <property type="evidence" value="ECO:0007669"/>
    <property type="project" value="TreeGrafter"/>
</dbReference>